<evidence type="ECO:0000313" key="4">
    <source>
        <dbReference type="Proteomes" id="UP000234530"/>
    </source>
</evidence>
<proteinExistence type="predicted"/>
<gene>
    <name evidence="3" type="ORF">CX676_00300</name>
</gene>
<organism evidence="3 4">
    <name type="scientific">Paracoccus zhejiangensis</name>
    <dbReference type="NCBI Taxonomy" id="1077935"/>
    <lineage>
        <taxon>Bacteria</taxon>
        <taxon>Pseudomonadati</taxon>
        <taxon>Pseudomonadota</taxon>
        <taxon>Alphaproteobacteria</taxon>
        <taxon>Rhodobacterales</taxon>
        <taxon>Paracoccaceae</taxon>
        <taxon>Paracoccus</taxon>
    </lineage>
</organism>
<dbReference type="Proteomes" id="UP000234530">
    <property type="component" value="Chromosome"/>
</dbReference>
<dbReference type="AlphaFoldDB" id="A0A2H5EU22"/>
<feature type="transmembrane region" description="Helical" evidence="2">
    <location>
        <begin position="9"/>
        <end position="28"/>
    </location>
</feature>
<dbReference type="Gene3D" id="1.10.150.20">
    <property type="entry name" value="5' to 3' exonuclease, C-terminal subdomain"/>
    <property type="match status" value="1"/>
</dbReference>
<keyword evidence="2" id="KW-0472">Membrane</keyword>
<keyword evidence="2" id="KW-0812">Transmembrane</keyword>
<keyword evidence="2" id="KW-1133">Transmembrane helix</keyword>
<dbReference type="RefSeq" id="WP_101750833.1">
    <property type="nucleotide sequence ID" value="NZ_CP025430.1"/>
</dbReference>
<dbReference type="OrthoDB" id="9807941at2"/>
<feature type="transmembrane region" description="Helical" evidence="2">
    <location>
        <begin position="34"/>
        <end position="56"/>
    </location>
</feature>
<feature type="compositionally biased region" description="Low complexity" evidence="1">
    <location>
        <begin position="106"/>
        <end position="117"/>
    </location>
</feature>
<protein>
    <submittedName>
        <fullName evidence="3">NADH:quinone oxidoreductase</fullName>
    </submittedName>
</protein>
<evidence type="ECO:0000256" key="2">
    <source>
        <dbReference type="SAM" id="Phobius"/>
    </source>
</evidence>
<feature type="compositionally biased region" description="Pro residues" evidence="1">
    <location>
        <begin position="95"/>
        <end position="105"/>
    </location>
</feature>
<feature type="region of interest" description="Disordered" evidence="1">
    <location>
        <begin position="88"/>
        <end position="182"/>
    </location>
</feature>
<keyword evidence="4" id="KW-1185">Reference proteome</keyword>
<feature type="compositionally biased region" description="Pro residues" evidence="1">
    <location>
        <begin position="123"/>
        <end position="133"/>
    </location>
</feature>
<reference evidence="3 4" key="1">
    <citation type="journal article" date="2013" name="Antonie Van Leeuwenhoek">
        <title>Paracoccus zhejiangensis sp. nov., isolated from activated sludge in wastewater-treatment system.</title>
        <authorList>
            <person name="Wu Z.G."/>
            <person name="Zhang D.F."/>
            <person name="Liu Y.L."/>
            <person name="Wang F."/>
            <person name="Jiang X."/>
            <person name="Li C."/>
            <person name="Li S.P."/>
            <person name="Hong Q."/>
            <person name="Li W.J."/>
        </authorList>
    </citation>
    <scope>NUCLEOTIDE SEQUENCE [LARGE SCALE GENOMIC DNA]</scope>
    <source>
        <strain evidence="3 4">J6</strain>
    </source>
</reference>
<name>A0A2H5EU22_9RHOB</name>
<sequence>MQQNECTRNCWIAAGVVGLLVWIFASFIGSTPAFGGLFLGLIATVLMGLFLVWALCRGSGSAEDDRHHGLTRANPSSTIVPLQGAAPVATAAEPAPAPAPKPAPAAPAASAPAAVTETKAEPAPAPAAKPAPKPAAEKPAEPKAEKKAEPKAAAKPAAKKDSKPAAKPAKAAKAKPDDLKQIKGVGPKLEQLLHENGITQFSQIAAWGEAEIDEFAEKIGSMGGRIRSDDWIAQARTLAEGGSTEFASRVKKGDVY</sequence>
<dbReference type="KEGG" id="pzh:CX676_00300"/>
<evidence type="ECO:0000313" key="3">
    <source>
        <dbReference type="EMBL" id="AUH62789.1"/>
    </source>
</evidence>
<evidence type="ECO:0000256" key="1">
    <source>
        <dbReference type="SAM" id="MobiDB-lite"/>
    </source>
</evidence>
<feature type="compositionally biased region" description="Basic and acidic residues" evidence="1">
    <location>
        <begin position="135"/>
        <end position="164"/>
    </location>
</feature>
<accession>A0A2H5EU22</accession>
<dbReference type="EMBL" id="CP025430">
    <property type="protein sequence ID" value="AUH62789.1"/>
    <property type="molecule type" value="Genomic_DNA"/>
</dbReference>